<organism evidence="2 3">
    <name type="scientific">Pseudomonas frederiksbergensis</name>
    <dbReference type="NCBI Taxonomy" id="104087"/>
    <lineage>
        <taxon>Bacteria</taxon>
        <taxon>Pseudomonadati</taxon>
        <taxon>Pseudomonadota</taxon>
        <taxon>Gammaproteobacteria</taxon>
        <taxon>Pseudomonadales</taxon>
        <taxon>Pseudomonadaceae</taxon>
        <taxon>Pseudomonas</taxon>
    </lineage>
</organism>
<gene>
    <name evidence="2" type="ORF">FX983_05260</name>
</gene>
<dbReference type="Pfam" id="PF13455">
    <property type="entry name" value="MUG113"/>
    <property type="match status" value="1"/>
</dbReference>
<dbReference type="Proteomes" id="UP000475265">
    <property type="component" value="Unassembled WGS sequence"/>
</dbReference>
<dbReference type="RefSeq" id="WP_163912880.1">
    <property type="nucleotide sequence ID" value="NZ_JAAAXX010000002.1"/>
</dbReference>
<dbReference type="InterPro" id="IPR018306">
    <property type="entry name" value="Phage_T5_Orf172_DNA-bd"/>
</dbReference>
<evidence type="ECO:0000259" key="1">
    <source>
        <dbReference type="SMART" id="SM00974"/>
    </source>
</evidence>
<proteinExistence type="predicted"/>
<evidence type="ECO:0000313" key="2">
    <source>
        <dbReference type="EMBL" id="KAF2390793.1"/>
    </source>
</evidence>
<dbReference type="EMBL" id="JAAAXX010000002">
    <property type="protein sequence ID" value="KAF2390793.1"/>
    <property type="molecule type" value="Genomic_DNA"/>
</dbReference>
<protein>
    <recommendedName>
        <fullName evidence="1">Bacteriophage T5 Orf172 DNA-binding domain-containing protein</fullName>
    </recommendedName>
</protein>
<dbReference type="SMART" id="SM00974">
    <property type="entry name" value="T5orf172"/>
    <property type="match status" value="1"/>
</dbReference>
<sequence>MTPGYIYVLQNELFGPYVVKIGLTTLEPDTRALQIYNGSTGVPIPFDIVTAYSVGDCKLAETTIHKRLKAFRLNGRREFFRTTPSVAASLAYETCAQINEMLGLTPPKPYTIKLREPKIKRSNLEAIERRISIPEDSQETVRIDPNEIKRAPIGTSALSLDQADRIKVVAMLLSKIFPSKVEEWLEDFTRDFDPERELCVWEHITKAYLTIDEIEIASDDLKNEAFGLLLHRSTSPTTDVLAEATLKHMNKKSAKRLLQAYELKPKPVVVKQRRSNFMDNIKF</sequence>
<name>A0A6L5BR34_9PSED</name>
<accession>A0A6L5BR34</accession>
<dbReference type="AlphaFoldDB" id="A0A6L5BR34"/>
<comment type="caution">
    <text evidence="2">The sequence shown here is derived from an EMBL/GenBank/DDBJ whole genome shotgun (WGS) entry which is preliminary data.</text>
</comment>
<reference evidence="2 3" key="1">
    <citation type="submission" date="2019-12" db="EMBL/GenBank/DDBJ databases">
        <title>Endophytic bacteria associated with Panax ginseng seedlings.</title>
        <authorList>
            <person name="Park J.M."/>
            <person name="Shin R."/>
            <person name="Jo S.H."/>
        </authorList>
    </citation>
    <scope>NUCLEOTIDE SEQUENCE [LARGE SCALE GENOMIC DNA]</scope>
    <source>
        <strain evidence="2 3">PgKB32</strain>
    </source>
</reference>
<evidence type="ECO:0000313" key="3">
    <source>
        <dbReference type="Proteomes" id="UP000475265"/>
    </source>
</evidence>
<feature type="domain" description="Bacteriophage T5 Orf172 DNA-binding" evidence="1">
    <location>
        <begin position="13"/>
        <end position="94"/>
    </location>
</feature>